<organism evidence="2 3">
    <name type="scientific">Dorcoceras hygrometricum</name>
    <dbReference type="NCBI Taxonomy" id="472368"/>
    <lineage>
        <taxon>Eukaryota</taxon>
        <taxon>Viridiplantae</taxon>
        <taxon>Streptophyta</taxon>
        <taxon>Embryophyta</taxon>
        <taxon>Tracheophyta</taxon>
        <taxon>Spermatophyta</taxon>
        <taxon>Magnoliopsida</taxon>
        <taxon>eudicotyledons</taxon>
        <taxon>Gunneridae</taxon>
        <taxon>Pentapetalae</taxon>
        <taxon>asterids</taxon>
        <taxon>lamiids</taxon>
        <taxon>Lamiales</taxon>
        <taxon>Gesneriaceae</taxon>
        <taxon>Didymocarpoideae</taxon>
        <taxon>Trichosporeae</taxon>
        <taxon>Loxocarpinae</taxon>
        <taxon>Dorcoceras</taxon>
    </lineage>
</organism>
<name>A0A2Z7D8P8_9LAMI</name>
<evidence type="ECO:0000313" key="3">
    <source>
        <dbReference type="Proteomes" id="UP000250235"/>
    </source>
</evidence>
<proteinExistence type="predicted"/>
<reference evidence="2" key="2">
    <citation type="submission" date="2016-02" db="EMBL/GenBank/DDBJ databases">
        <authorList>
            <person name="Alioto T."/>
            <person name="Alioto T."/>
        </authorList>
    </citation>
    <scope>NUCLEOTIDE SEQUENCE</scope>
</reference>
<reference evidence="2 3" key="1">
    <citation type="journal article" date="2015" name="Proc. Natl. Acad. Sci. U.S.A.">
        <title>The resurrection genome of Boea hygrometrica: A blueprint for survival of dehydration.</title>
        <authorList>
            <person name="Xiao L."/>
            <person name="Yang G."/>
            <person name="Zhang L."/>
            <person name="Yang X."/>
            <person name="Zhao S."/>
            <person name="Ji Z."/>
            <person name="Zhou Q."/>
            <person name="Hu M."/>
            <person name="Wang Y."/>
            <person name="Chen M."/>
            <person name="Xu Y."/>
            <person name="Jin H."/>
            <person name="Xiao X."/>
            <person name="Hu G."/>
            <person name="Bao F."/>
            <person name="Hu Y."/>
            <person name="Wan P."/>
            <person name="Li L."/>
            <person name="Deng X."/>
            <person name="Kuang T."/>
            <person name="Xiang C."/>
            <person name="Zhu J.K."/>
            <person name="Oliver M.J."/>
            <person name="He Y."/>
        </authorList>
    </citation>
    <scope>NUCLEOTIDE SEQUENCE [LARGE SCALE GENOMIC DNA]</scope>
    <source>
        <strain evidence="3">cv. XS01</strain>
    </source>
</reference>
<evidence type="ECO:0000313" key="2">
    <source>
        <dbReference type="EMBL" id="KZV55433.1"/>
    </source>
</evidence>
<protein>
    <submittedName>
        <fullName evidence="2">Uncharacterized protein</fullName>
    </submittedName>
</protein>
<dbReference type="EMBL" id="KQ988564">
    <property type="protein sequence ID" value="KZV55433.1"/>
    <property type="molecule type" value="Genomic_DNA"/>
</dbReference>
<evidence type="ECO:0000313" key="1">
    <source>
        <dbReference type="EMBL" id="KZV29872.1"/>
    </source>
</evidence>
<gene>
    <name evidence="2" type="ORF">F511_41698</name>
    <name evidence="1" type="ORF">F511_41764</name>
</gene>
<keyword evidence="3" id="KW-1185">Reference proteome</keyword>
<dbReference type="Proteomes" id="UP000250235">
    <property type="component" value="Unassembled WGS sequence"/>
</dbReference>
<dbReference type="AlphaFoldDB" id="A0A2Z7D8P8"/>
<dbReference type="EMBL" id="KV008825">
    <property type="protein sequence ID" value="KZV29872.1"/>
    <property type="molecule type" value="Genomic_DNA"/>
</dbReference>
<sequence>MGASSAKLGKLSTPSPRSCLLMKCSSYQQKAWKTFLSFHIETLQFIRSKYQLLEGHYSSPSRRWRRKKSPDSWLIFRKKFMVVATIVSKLDVNLLDILFIN</sequence>
<accession>A0A2Z7D8P8</accession>